<accession>A0A9W5WU72</accession>
<dbReference type="EMBL" id="BLIY01000007">
    <property type="protein sequence ID" value="GFE53670.1"/>
    <property type="molecule type" value="Genomic_DNA"/>
</dbReference>
<comment type="caution">
    <text evidence="2">The sequence shown here is derived from an EMBL/GenBank/DDBJ whole genome shotgun (WGS) entry which is preliminary data.</text>
</comment>
<feature type="compositionally biased region" description="Low complexity" evidence="1">
    <location>
        <begin position="225"/>
        <end position="236"/>
    </location>
</feature>
<evidence type="ECO:0000313" key="2">
    <source>
        <dbReference type="EMBL" id="GFE53670.1"/>
    </source>
</evidence>
<name>A0A9W5WU72_BABOV</name>
<dbReference type="Gene3D" id="2.130.10.10">
    <property type="entry name" value="YVTN repeat-like/Quinoprotein amine dehydrogenase"/>
    <property type="match status" value="1"/>
</dbReference>
<evidence type="ECO:0000313" key="3">
    <source>
        <dbReference type="Proteomes" id="UP001057455"/>
    </source>
</evidence>
<proteinExistence type="predicted"/>
<dbReference type="AlphaFoldDB" id="A0A9W5WU72"/>
<dbReference type="Proteomes" id="UP001057455">
    <property type="component" value="Unassembled WGS sequence"/>
</dbReference>
<keyword evidence="3" id="KW-1185">Reference proteome</keyword>
<gene>
    <name evidence="2" type="ORF">BaOVIS_010740</name>
</gene>
<protein>
    <submittedName>
        <fullName evidence="2">Uncharacterized protein</fullName>
    </submittedName>
</protein>
<evidence type="ECO:0000256" key="1">
    <source>
        <dbReference type="SAM" id="MobiDB-lite"/>
    </source>
</evidence>
<dbReference type="InterPro" id="IPR015943">
    <property type="entry name" value="WD40/YVTN_repeat-like_dom_sf"/>
</dbReference>
<dbReference type="OrthoDB" id="366152at2759"/>
<dbReference type="SUPFAM" id="SSF50978">
    <property type="entry name" value="WD40 repeat-like"/>
    <property type="match status" value="1"/>
</dbReference>
<dbReference type="InterPro" id="IPR036322">
    <property type="entry name" value="WD40_repeat_dom_sf"/>
</dbReference>
<sequence>MAVTDDSDASEESSKKRLTTKRKLEMIRSETEISSFIYIGKIIKCVELIGPITLDGCEGNSVFVISSCCSTTDLPPIHDEGLCGSLVMHEAHIQHVCANDSEDIFAYTFTIHRPRLAKITPLKKGVCIGLEWINPLLFGPIATYANSSDLLVVLLMDDGSISLCNINVESSKGHLDVSDIDTTAEDDFPTVLWHYNPQSDVKDQMITCITLSQRNGPFKAPFKDSPNTTTATSPNSENVPSDDTPLVTVVGGTNDGYIHIWHFEWEALCETARNAASDGVSTVSPCFTQTIPIFNDPQEPSPSRRLVAVSFLPCPEPYVLAITTYLGTVIVWDIRNATLEGELSSYQSSHRPLTMAKWTGNQQHLLIGGSCVTTVEWQVKPGMTSVPYDRGPQILYKGVFDNICWSMDTTTNNAYFVYDDGLFVQVPIYAIGRRNPQEIATTYLWEPLSIDGYNQVASARNMLCSGFVAQAQELANRQFKLDLSFIRDKGVCVTRNGGKYRTGKGAKEISGRLMRNKALSHHTVKAKEMSFSDVNFSFTVYGGNTGLLHLIITKT</sequence>
<feature type="region of interest" description="Disordered" evidence="1">
    <location>
        <begin position="218"/>
        <end position="243"/>
    </location>
</feature>
<reference evidence="2" key="1">
    <citation type="submission" date="2019-12" db="EMBL/GenBank/DDBJ databases">
        <title>Genome sequence of Babesia ovis.</title>
        <authorList>
            <person name="Yamagishi J."/>
            <person name="Sevinc F."/>
            <person name="Xuan X."/>
        </authorList>
    </citation>
    <scope>NUCLEOTIDE SEQUENCE</scope>
    <source>
        <strain evidence="2">Selcuk</strain>
    </source>
</reference>
<organism evidence="2 3">
    <name type="scientific">Babesia ovis</name>
    <dbReference type="NCBI Taxonomy" id="5869"/>
    <lineage>
        <taxon>Eukaryota</taxon>
        <taxon>Sar</taxon>
        <taxon>Alveolata</taxon>
        <taxon>Apicomplexa</taxon>
        <taxon>Aconoidasida</taxon>
        <taxon>Piroplasmida</taxon>
        <taxon>Babesiidae</taxon>
        <taxon>Babesia</taxon>
    </lineage>
</organism>